<keyword evidence="3" id="KW-1185">Reference proteome</keyword>
<sequence>MSKHAPFWLIVDDTQICPLDWEQRYRDANDPWPLTNCFVFTENEPKSNHPPSKFWTHYVNPMFYELAEPLWDLIWKDANLQEPVVASTIRISSFATLSYLEGYTGSVKFIFHGTAAKVHFVAEIRGDGQPPMTVEGGIAIVSLDGTPPFSHSISLVAAAPLMDITRRRYTFQISVEDLEDSKHIIDVQIPGAINSLDIDGLGQYFWEWFVDHALVKPRSWVAHSSGDWDGRVPTLAFMSPSDPNLEYLGDWEDIAGGDGAVQGMRTKEVGSTVQFSFRGSRAYIIGTSDRGDGELSIAYHLDGNRPIPRNYPSSHISDVYQRMLYDIDYGNDGVHTLKAELVNVQGLRSFVITGVLYDWGYLERVDELPDIPLNSTVLVPTPDQPSTTLDPSPTTVLKPAILASIIAGSIAGFLLVVVAVFCMLRIRRRKRSAAGWVEAHQVMAVPYEKSYHAGPFSQPHIDPNKSYASIGDHATNTTTFSIPVATTSALHGLRTQEQDAANSAPLHEAAGNNSVLFNAFMNMLNTHYESINQPPAYPAKVGSNFDFKSIEELTILSRLSSSKGVGVIQETEQQTEQAKHVLKLPVYEPGWLQSIRTV</sequence>
<protein>
    <submittedName>
        <fullName evidence="2">Uncharacterized protein</fullName>
    </submittedName>
</protein>
<gene>
    <name evidence="2" type="ORF">BDV98DRAFT_633408</name>
</gene>
<dbReference type="Proteomes" id="UP000305067">
    <property type="component" value="Unassembled WGS sequence"/>
</dbReference>
<dbReference type="OrthoDB" id="2756615at2759"/>
<keyword evidence="1" id="KW-1133">Transmembrane helix</keyword>
<accession>A0A5C3Q716</accession>
<organism evidence="2 3">
    <name type="scientific">Pterulicium gracile</name>
    <dbReference type="NCBI Taxonomy" id="1884261"/>
    <lineage>
        <taxon>Eukaryota</taxon>
        <taxon>Fungi</taxon>
        <taxon>Dikarya</taxon>
        <taxon>Basidiomycota</taxon>
        <taxon>Agaricomycotina</taxon>
        <taxon>Agaricomycetes</taxon>
        <taxon>Agaricomycetidae</taxon>
        <taxon>Agaricales</taxon>
        <taxon>Pleurotineae</taxon>
        <taxon>Pterulaceae</taxon>
        <taxon>Pterulicium</taxon>
    </lineage>
</organism>
<dbReference type="AlphaFoldDB" id="A0A5C3Q716"/>
<reference evidence="2 3" key="1">
    <citation type="journal article" date="2019" name="Nat. Ecol. Evol.">
        <title>Megaphylogeny resolves global patterns of mushroom evolution.</title>
        <authorList>
            <person name="Varga T."/>
            <person name="Krizsan K."/>
            <person name="Foldi C."/>
            <person name="Dima B."/>
            <person name="Sanchez-Garcia M."/>
            <person name="Sanchez-Ramirez S."/>
            <person name="Szollosi G.J."/>
            <person name="Szarkandi J.G."/>
            <person name="Papp V."/>
            <person name="Albert L."/>
            <person name="Andreopoulos W."/>
            <person name="Angelini C."/>
            <person name="Antonin V."/>
            <person name="Barry K.W."/>
            <person name="Bougher N.L."/>
            <person name="Buchanan P."/>
            <person name="Buyck B."/>
            <person name="Bense V."/>
            <person name="Catcheside P."/>
            <person name="Chovatia M."/>
            <person name="Cooper J."/>
            <person name="Damon W."/>
            <person name="Desjardin D."/>
            <person name="Finy P."/>
            <person name="Geml J."/>
            <person name="Haridas S."/>
            <person name="Hughes K."/>
            <person name="Justo A."/>
            <person name="Karasinski D."/>
            <person name="Kautmanova I."/>
            <person name="Kiss B."/>
            <person name="Kocsube S."/>
            <person name="Kotiranta H."/>
            <person name="LaButti K.M."/>
            <person name="Lechner B.E."/>
            <person name="Liimatainen K."/>
            <person name="Lipzen A."/>
            <person name="Lukacs Z."/>
            <person name="Mihaltcheva S."/>
            <person name="Morgado L.N."/>
            <person name="Niskanen T."/>
            <person name="Noordeloos M.E."/>
            <person name="Ohm R.A."/>
            <person name="Ortiz-Santana B."/>
            <person name="Ovrebo C."/>
            <person name="Racz N."/>
            <person name="Riley R."/>
            <person name="Savchenko A."/>
            <person name="Shiryaev A."/>
            <person name="Soop K."/>
            <person name="Spirin V."/>
            <person name="Szebenyi C."/>
            <person name="Tomsovsky M."/>
            <person name="Tulloss R.E."/>
            <person name="Uehling J."/>
            <person name="Grigoriev I.V."/>
            <person name="Vagvolgyi C."/>
            <person name="Papp T."/>
            <person name="Martin F.M."/>
            <person name="Miettinen O."/>
            <person name="Hibbett D.S."/>
            <person name="Nagy L.G."/>
        </authorList>
    </citation>
    <scope>NUCLEOTIDE SEQUENCE [LARGE SCALE GENOMIC DNA]</scope>
    <source>
        <strain evidence="2 3">CBS 309.79</strain>
    </source>
</reference>
<dbReference type="EMBL" id="ML178852">
    <property type="protein sequence ID" value="TFK96947.1"/>
    <property type="molecule type" value="Genomic_DNA"/>
</dbReference>
<evidence type="ECO:0000256" key="1">
    <source>
        <dbReference type="SAM" id="Phobius"/>
    </source>
</evidence>
<keyword evidence="1" id="KW-0812">Transmembrane</keyword>
<evidence type="ECO:0000313" key="2">
    <source>
        <dbReference type="EMBL" id="TFK96947.1"/>
    </source>
</evidence>
<proteinExistence type="predicted"/>
<name>A0A5C3Q716_9AGAR</name>
<feature type="transmembrane region" description="Helical" evidence="1">
    <location>
        <begin position="401"/>
        <end position="424"/>
    </location>
</feature>
<evidence type="ECO:0000313" key="3">
    <source>
        <dbReference type="Proteomes" id="UP000305067"/>
    </source>
</evidence>
<keyword evidence="1" id="KW-0472">Membrane</keyword>
<dbReference type="Gene3D" id="2.60.120.260">
    <property type="entry name" value="Galactose-binding domain-like"/>
    <property type="match status" value="1"/>
</dbReference>